<proteinExistence type="predicted"/>
<dbReference type="AlphaFoldDB" id="A0AAU8FIY2"/>
<evidence type="ECO:0008006" key="2">
    <source>
        <dbReference type="Google" id="ProtNLM"/>
    </source>
</evidence>
<evidence type="ECO:0000313" key="1">
    <source>
        <dbReference type="EMBL" id="XCH23938.1"/>
    </source>
</evidence>
<dbReference type="EMBL" id="CP159289">
    <property type="protein sequence ID" value="XCH23938.1"/>
    <property type="molecule type" value="Genomic_DNA"/>
</dbReference>
<protein>
    <recommendedName>
        <fullName evidence="2">DUF4249 domain-containing protein</fullName>
    </recommendedName>
</protein>
<gene>
    <name evidence="1" type="ORF">ABV298_27080</name>
</gene>
<dbReference type="RefSeq" id="WP_353719262.1">
    <property type="nucleotide sequence ID" value="NZ_CP159289.1"/>
</dbReference>
<sequence length="279" mass="32384">MKRLYHILLIVLIAFCTHCKNHDELNILDKEGLNLYWHHVADVDRGRYLLMSFTNSHRSTNRAEYKFEYNIQGQVIDVRLVEKIDKGKCPVYPMPQGDECQSRGDIYIRENELSKGTYQFRLQTGDNVVTSDLIVGQNQYELKVPVNPYFTNSIPFVYAIPKNIVYGSIRYYGKENELFAKALIDDLTKTGLKPATVPLHPYRHLPENSQTHLAKSFWEPDGYSINLLFSWDGSFKQVSEICKKHFEQSKKQLGIGLYNSNFMEQVTGEQYGTFSAYLR</sequence>
<name>A0AAU8FIY2_9BACT</name>
<reference evidence="1" key="1">
    <citation type="submission" date="2024-06" db="EMBL/GenBank/DDBJ databases">
        <title>Sequencing and assembly of the genome of Dyadobacter sp. strain 676, a symbiont of Cyamopsis tetragonoloba.</title>
        <authorList>
            <person name="Guro P."/>
            <person name="Sazanova A."/>
            <person name="Kuznetsova I."/>
            <person name="Belimov A."/>
            <person name="Safronova V."/>
        </authorList>
    </citation>
    <scope>NUCLEOTIDE SEQUENCE</scope>
    <source>
        <strain evidence="1">676</strain>
    </source>
</reference>
<organism evidence="1">
    <name type="scientific">Dyadobacter sp. 676</name>
    <dbReference type="NCBI Taxonomy" id="3088362"/>
    <lineage>
        <taxon>Bacteria</taxon>
        <taxon>Pseudomonadati</taxon>
        <taxon>Bacteroidota</taxon>
        <taxon>Cytophagia</taxon>
        <taxon>Cytophagales</taxon>
        <taxon>Spirosomataceae</taxon>
        <taxon>Dyadobacter</taxon>
    </lineage>
</organism>
<accession>A0AAU8FIY2</accession>